<organism evidence="1 2">
    <name type="scientific">Nicrophorus vespilloides</name>
    <name type="common">Boreal carrion beetle</name>
    <dbReference type="NCBI Taxonomy" id="110193"/>
    <lineage>
        <taxon>Eukaryota</taxon>
        <taxon>Metazoa</taxon>
        <taxon>Ecdysozoa</taxon>
        <taxon>Arthropoda</taxon>
        <taxon>Hexapoda</taxon>
        <taxon>Insecta</taxon>
        <taxon>Pterygota</taxon>
        <taxon>Neoptera</taxon>
        <taxon>Endopterygota</taxon>
        <taxon>Coleoptera</taxon>
        <taxon>Polyphaga</taxon>
        <taxon>Staphyliniformia</taxon>
        <taxon>Silphidae</taxon>
        <taxon>Nicrophorinae</taxon>
        <taxon>Nicrophorus</taxon>
    </lineage>
</organism>
<reference evidence="2" key="1">
    <citation type="submission" date="2025-08" db="UniProtKB">
        <authorList>
            <consortium name="RefSeq"/>
        </authorList>
    </citation>
    <scope>IDENTIFICATION</scope>
    <source>
        <tissue evidence="2">Whole Larva</tissue>
    </source>
</reference>
<keyword evidence="1" id="KW-1185">Reference proteome</keyword>
<gene>
    <name evidence="2" type="primary">LOC108567559</name>
</gene>
<accession>A0ABM1N9U0</accession>
<dbReference type="GeneID" id="108567559"/>
<sequence length="100" mass="11579">MISCHNQHSINIAKYTSAHQVHHHSKIFWNSDKQKFDKTFWHICFGNLAPTDWFGTFWKRGNILHRLAAATTKNCSRLRTRGISPTTTNQFCKADCLCSL</sequence>
<dbReference type="RefSeq" id="XP_017783590.1">
    <property type="nucleotide sequence ID" value="XM_017928101.1"/>
</dbReference>
<protein>
    <submittedName>
        <fullName evidence="2">Uncharacterized protein LOC108567559</fullName>
    </submittedName>
</protein>
<evidence type="ECO:0000313" key="2">
    <source>
        <dbReference type="RefSeq" id="XP_017783590.1"/>
    </source>
</evidence>
<proteinExistence type="predicted"/>
<dbReference type="Proteomes" id="UP000695000">
    <property type="component" value="Unplaced"/>
</dbReference>
<name>A0ABM1N9U0_NICVS</name>
<evidence type="ECO:0000313" key="1">
    <source>
        <dbReference type="Proteomes" id="UP000695000"/>
    </source>
</evidence>